<accession>H3SDY5</accession>
<dbReference type="InterPro" id="IPR052348">
    <property type="entry name" value="Metallopeptidase_M50B"/>
</dbReference>
<evidence type="ECO:0000256" key="6">
    <source>
        <dbReference type="ARBA" id="ARBA00022692"/>
    </source>
</evidence>
<evidence type="ECO:0000256" key="13">
    <source>
        <dbReference type="SAM" id="Phobius"/>
    </source>
</evidence>
<evidence type="ECO:0000256" key="11">
    <source>
        <dbReference type="ARBA" id="ARBA00023049"/>
    </source>
</evidence>
<evidence type="ECO:0000313" key="15">
    <source>
        <dbReference type="EMBL" id="EHQ62661.1"/>
    </source>
</evidence>
<dbReference type="GO" id="GO:0005886">
    <property type="term" value="C:plasma membrane"/>
    <property type="evidence" value="ECO:0007669"/>
    <property type="project" value="UniProtKB-SubCell"/>
</dbReference>
<keyword evidence="6 13" id="KW-0812">Transmembrane</keyword>
<dbReference type="STRING" id="1131935.PDENDC454_08670"/>
<dbReference type="CDD" id="cd06158">
    <property type="entry name" value="S2P-M50_like_1"/>
    <property type="match status" value="1"/>
</dbReference>
<feature type="transmembrane region" description="Helical" evidence="13">
    <location>
        <begin position="101"/>
        <end position="125"/>
    </location>
</feature>
<dbReference type="InterPro" id="IPR008915">
    <property type="entry name" value="Peptidase_M50"/>
</dbReference>
<evidence type="ECO:0000256" key="3">
    <source>
        <dbReference type="ARBA" id="ARBA00007931"/>
    </source>
</evidence>
<dbReference type="PATRIC" id="fig|1131935.3.peg.1775"/>
<keyword evidence="4" id="KW-1003">Cell membrane</keyword>
<evidence type="ECO:0000256" key="7">
    <source>
        <dbReference type="ARBA" id="ARBA00022723"/>
    </source>
</evidence>
<evidence type="ECO:0000259" key="14">
    <source>
        <dbReference type="Pfam" id="PF02163"/>
    </source>
</evidence>
<feature type="domain" description="Peptidase M50" evidence="14">
    <location>
        <begin position="141"/>
        <end position="206"/>
    </location>
</feature>
<dbReference type="Pfam" id="PF02163">
    <property type="entry name" value="Peptidase_M50"/>
    <property type="match status" value="1"/>
</dbReference>
<keyword evidence="8" id="KW-0378">Hydrolase</keyword>
<dbReference type="GO" id="GO:0046872">
    <property type="term" value="F:metal ion binding"/>
    <property type="evidence" value="ECO:0007669"/>
    <property type="project" value="UniProtKB-KW"/>
</dbReference>
<evidence type="ECO:0000256" key="10">
    <source>
        <dbReference type="ARBA" id="ARBA00022989"/>
    </source>
</evidence>
<keyword evidence="12 13" id="KW-0472">Membrane</keyword>
<organism evidence="15 16">
    <name type="scientific">Paenibacillus dendritiformis C454</name>
    <dbReference type="NCBI Taxonomy" id="1131935"/>
    <lineage>
        <taxon>Bacteria</taxon>
        <taxon>Bacillati</taxon>
        <taxon>Bacillota</taxon>
        <taxon>Bacilli</taxon>
        <taxon>Bacillales</taxon>
        <taxon>Paenibacillaceae</taxon>
        <taxon>Paenibacillus</taxon>
    </lineage>
</organism>
<dbReference type="Proteomes" id="UP000003900">
    <property type="component" value="Unassembled WGS sequence"/>
</dbReference>
<evidence type="ECO:0000256" key="2">
    <source>
        <dbReference type="ARBA" id="ARBA00004651"/>
    </source>
</evidence>
<keyword evidence="9" id="KW-0862">Zinc</keyword>
<comment type="caution">
    <text evidence="15">The sequence shown here is derived from an EMBL/GenBank/DDBJ whole genome shotgun (WGS) entry which is preliminary data.</text>
</comment>
<evidence type="ECO:0000313" key="16">
    <source>
        <dbReference type="Proteomes" id="UP000003900"/>
    </source>
</evidence>
<dbReference type="GO" id="GO:0006508">
    <property type="term" value="P:proteolysis"/>
    <property type="evidence" value="ECO:0007669"/>
    <property type="project" value="UniProtKB-KW"/>
</dbReference>
<keyword evidence="5 15" id="KW-0645">Protease</keyword>
<reference evidence="15 16" key="1">
    <citation type="journal article" date="2012" name="J. Bacteriol.">
        <title>Genome Sequence of the Pattern-Forming Social Bacterium Paenibacillus dendritiformis C454 Chiral Morphotype.</title>
        <authorList>
            <person name="Sirota-Madi A."/>
            <person name="Olender T."/>
            <person name="Helman Y."/>
            <person name="Brainis I."/>
            <person name="Finkelshtein A."/>
            <person name="Roth D."/>
            <person name="Hagai E."/>
            <person name="Leshkowitz D."/>
            <person name="Brodsky L."/>
            <person name="Galatenko V."/>
            <person name="Nikolaev V."/>
            <person name="Gutnick D.L."/>
            <person name="Lancet D."/>
            <person name="Ben-Jacob E."/>
        </authorList>
    </citation>
    <scope>NUCLEOTIDE SEQUENCE [LARGE SCALE GENOMIC DNA]</scope>
    <source>
        <strain evidence="15 16">C454</strain>
    </source>
</reference>
<feature type="transmembrane region" description="Helical" evidence="13">
    <location>
        <begin position="69"/>
        <end position="89"/>
    </location>
</feature>
<dbReference type="GO" id="GO:0008237">
    <property type="term" value="F:metallopeptidase activity"/>
    <property type="evidence" value="ECO:0007669"/>
    <property type="project" value="UniProtKB-KW"/>
</dbReference>
<evidence type="ECO:0000256" key="1">
    <source>
        <dbReference type="ARBA" id="ARBA00001947"/>
    </source>
</evidence>
<keyword evidence="7" id="KW-0479">Metal-binding</keyword>
<sequence length="238" mass="27369">MNMYEKKAREDMDFFNNFFAVKLEMLPFLVSVLLIAFTVHEFAHAYFAWKFGDPTAKLLGRVSLNPAKHVDFLGMLFFVIAGFGWARPVPVNRDNFKHPRLMGIVVSAAGPISNLLLAFIGTIVIHLGLKFGFVQLGSPDRVHLAIYYFLNYFITYNVLLFLFNLIPLPPLDGYRIVEDLAPRSLRLRLQQFEQWSILIFFMLVLIPPLRNMTLTPLFNLIEPIVFNFSRTAAYLVGM</sequence>
<comment type="cofactor">
    <cofactor evidence="1">
        <name>Zn(2+)</name>
        <dbReference type="ChEBI" id="CHEBI:29105"/>
    </cofactor>
</comment>
<evidence type="ECO:0000256" key="8">
    <source>
        <dbReference type="ARBA" id="ARBA00022801"/>
    </source>
</evidence>
<dbReference type="InterPro" id="IPR044537">
    <property type="entry name" value="Rip2-like"/>
</dbReference>
<dbReference type="EMBL" id="AHKH01000017">
    <property type="protein sequence ID" value="EHQ62661.1"/>
    <property type="molecule type" value="Genomic_DNA"/>
</dbReference>
<protein>
    <submittedName>
        <fullName evidence="15">Zn-dependent protease</fullName>
    </submittedName>
</protein>
<evidence type="ECO:0000256" key="4">
    <source>
        <dbReference type="ARBA" id="ARBA00022475"/>
    </source>
</evidence>
<proteinExistence type="inferred from homology"/>
<comment type="subcellular location">
    <subcellularLocation>
        <location evidence="2">Cell membrane</location>
        <topology evidence="2">Multi-pass membrane protein</topology>
    </subcellularLocation>
</comment>
<keyword evidence="16" id="KW-1185">Reference proteome</keyword>
<dbReference type="PANTHER" id="PTHR35864">
    <property type="entry name" value="ZINC METALLOPROTEASE MJ0611-RELATED"/>
    <property type="match status" value="1"/>
</dbReference>
<feature type="transmembrane region" description="Helical" evidence="13">
    <location>
        <begin position="145"/>
        <end position="166"/>
    </location>
</feature>
<feature type="transmembrane region" description="Helical" evidence="13">
    <location>
        <begin position="192"/>
        <end position="209"/>
    </location>
</feature>
<keyword evidence="10 13" id="KW-1133">Transmembrane helix</keyword>
<name>H3SDY5_9BACL</name>
<evidence type="ECO:0000256" key="5">
    <source>
        <dbReference type="ARBA" id="ARBA00022670"/>
    </source>
</evidence>
<gene>
    <name evidence="15" type="ORF">PDENDC454_08670</name>
</gene>
<evidence type="ECO:0000256" key="9">
    <source>
        <dbReference type="ARBA" id="ARBA00022833"/>
    </source>
</evidence>
<evidence type="ECO:0000256" key="12">
    <source>
        <dbReference type="ARBA" id="ARBA00023136"/>
    </source>
</evidence>
<comment type="similarity">
    <text evidence="3">Belongs to the peptidase M50B family.</text>
</comment>
<keyword evidence="11" id="KW-0482">Metalloprotease</keyword>
<dbReference type="AlphaFoldDB" id="H3SDY5"/>
<dbReference type="PANTHER" id="PTHR35864:SF1">
    <property type="entry name" value="ZINC METALLOPROTEASE YWHC-RELATED"/>
    <property type="match status" value="1"/>
</dbReference>